<dbReference type="AlphaFoldDB" id="A0A495Y144"/>
<feature type="transmembrane region" description="Helical" evidence="7">
    <location>
        <begin position="62"/>
        <end position="85"/>
    </location>
</feature>
<keyword evidence="3" id="KW-1003">Cell membrane</keyword>
<proteinExistence type="inferred from homology"/>
<dbReference type="GO" id="GO:0055085">
    <property type="term" value="P:transmembrane transport"/>
    <property type="evidence" value="ECO:0007669"/>
    <property type="project" value="InterPro"/>
</dbReference>
<keyword evidence="5 7" id="KW-1133">Transmembrane helix</keyword>
<keyword evidence="4 7" id="KW-0812">Transmembrane</keyword>
<feature type="transmembrane region" description="Helical" evidence="7">
    <location>
        <begin position="7"/>
        <end position="27"/>
    </location>
</feature>
<dbReference type="SUPFAM" id="SSF161098">
    <property type="entry name" value="MetI-like"/>
    <property type="match status" value="1"/>
</dbReference>
<evidence type="ECO:0000313" key="9">
    <source>
        <dbReference type="EMBL" id="MBB2986113.1"/>
    </source>
</evidence>
<comment type="similarity">
    <text evidence="7">Belongs to the binding-protein-dependent transport system permease family.</text>
</comment>
<dbReference type="Pfam" id="PF00528">
    <property type="entry name" value="BPD_transp_1"/>
    <property type="match status" value="1"/>
</dbReference>
<dbReference type="Proteomes" id="UP000590811">
    <property type="component" value="Unassembled WGS sequence"/>
</dbReference>
<dbReference type="Gene3D" id="1.10.3720.10">
    <property type="entry name" value="MetI-like"/>
    <property type="match status" value="1"/>
</dbReference>
<comment type="caution">
    <text evidence="10">The sequence shown here is derived from an EMBL/GenBank/DDBJ whole genome shotgun (WGS) entry which is preliminary data.</text>
</comment>
<keyword evidence="6 7" id="KW-0472">Membrane</keyword>
<dbReference type="RefSeq" id="WP_170165753.1">
    <property type="nucleotide sequence ID" value="NZ_JACHVT010000003.1"/>
</dbReference>
<evidence type="ECO:0000313" key="12">
    <source>
        <dbReference type="Proteomes" id="UP000590811"/>
    </source>
</evidence>
<dbReference type="GO" id="GO:0005886">
    <property type="term" value="C:plasma membrane"/>
    <property type="evidence" value="ECO:0007669"/>
    <property type="project" value="UniProtKB-SubCell"/>
</dbReference>
<dbReference type="EMBL" id="RBXT01000001">
    <property type="protein sequence ID" value="RKT78864.1"/>
    <property type="molecule type" value="Genomic_DNA"/>
</dbReference>
<dbReference type="PANTHER" id="PTHR43005:SF1">
    <property type="entry name" value="SPERMIDINE_PUTRESCINE TRANSPORT SYSTEM PERMEASE PROTEIN"/>
    <property type="match status" value="1"/>
</dbReference>
<evidence type="ECO:0000313" key="10">
    <source>
        <dbReference type="EMBL" id="RKT78864.1"/>
    </source>
</evidence>
<feature type="transmembrane region" description="Helical" evidence="7">
    <location>
        <begin position="255"/>
        <end position="277"/>
    </location>
</feature>
<name>A0A495Y144_9MICO</name>
<feature type="transmembrane region" description="Helical" evidence="7">
    <location>
        <begin position="197"/>
        <end position="216"/>
    </location>
</feature>
<feature type="domain" description="ABC transmembrane type-1" evidence="8">
    <location>
        <begin position="63"/>
        <end position="276"/>
    </location>
</feature>
<dbReference type="EMBL" id="JACHVT010000003">
    <property type="protein sequence ID" value="MBB2986113.1"/>
    <property type="molecule type" value="Genomic_DNA"/>
</dbReference>
<dbReference type="InterPro" id="IPR035906">
    <property type="entry name" value="MetI-like_sf"/>
</dbReference>
<gene>
    <name evidence="10" type="ORF">DFJ68_2318</name>
    <name evidence="9" type="ORF">FHW14_001267</name>
</gene>
<evidence type="ECO:0000256" key="6">
    <source>
        <dbReference type="ARBA" id="ARBA00023136"/>
    </source>
</evidence>
<evidence type="ECO:0000259" key="8">
    <source>
        <dbReference type="PROSITE" id="PS50928"/>
    </source>
</evidence>
<evidence type="ECO:0000256" key="2">
    <source>
        <dbReference type="ARBA" id="ARBA00022448"/>
    </source>
</evidence>
<feature type="transmembrane region" description="Helical" evidence="7">
    <location>
        <begin position="157"/>
        <end position="176"/>
    </location>
</feature>
<evidence type="ECO:0000256" key="5">
    <source>
        <dbReference type="ARBA" id="ARBA00022989"/>
    </source>
</evidence>
<keyword evidence="11" id="KW-1185">Reference proteome</keyword>
<comment type="subcellular location">
    <subcellularLocation>
        <location evidence="1 7">Cell membrane</location>
        <topology evidence="1 7">Multi-pass membrane protein</topology>
    </subcellularLocation>
</comment>
<evidence type="ECO:0000313" key="11">
    <source>
        <dbReference type="Proteomes" id="UP000278440"/>
    </source>
</evidence>
<organism evidence="10 11">
    <name type="scientific">Terracoccus luteus</name>
    <dbReference type="NCBI Taxonomy" id="53356"/>
    <lineage>
        <taxon>Bacteria</taxon>
        <taxon>Bacillati</taxon>
        <taxon>Actinomycetota</taxon>
        <taxon>Actinomycetes</taxon>
        <taxon>Micrococcales</taxon>
        <taxon>Intrasporangiaceae</taxon>
        <taxon>Terracoccus</taxon>
    </lineage>
</organism>
<evidence type="ECO:0000256" key="7">
    <source>
        <dbReference type="RuleBase" id="RU363032"/>
    </source>
</evidence>
<feature type="transmembrane region" description="Helical" evidence="7">
    <location>
        <begin position="97"/>
        <end position="121"/>
    </location>
</feature>
<dbReference type="Proteomes" id="UP000278440">
    <property type="component" value="Unassembled WGS sequence"/>
</dbReference>
<sequence length="288" mass="31652">MRTRTFVALSGPAIALMVALLVVPLVATVRWSFQNVPVGQPGVFNGLDNYRELLSSPRFGEAALFTVGFAVVVTVLKVVLGYLVALVLDRARYGRAIFLGVLLATYVVPTVVGALDFSWLFNDVFGGPVNRLLELAGIRIDWLVSEWPARALLTMHMLWHEIPFAVLIFYAGLQGLPDEPLEAASLDGASWWQKQRYVVIPALGRLVSFVCVISIMDSLKVFDSIRIITPAASQLGTESLMTYVFQIALNDSYRLGIGSAVNLLTIVVTLVLLLPFLRSTWRDARGLS</sequence>
<protein>
    <submittedName>
        <fullName evidence="10">N,N'-diacetylchitobiose transport system permease protein</fullName>
    </submittedName>
</protein>
<dbReference type="PROSITE" id="PS50928">
    <property type="entry name" value="ABC_TM1"/>
    <property type="match status" value="1"/>
</dbReference>
<evidence type="ECO:0000256" key="4">
    <source>
        <dbReference type="ARBA" id="ARBA00022692"/>
    </source>
</evidence>
<evidence type="ECO:0000256" key="1">
    <source>
        <dbReference type="ARBA" id="ARBA00004651"/>
    </source>
</evidence>
<reference evidence="9 12" key="2">
    <citation type="submission" date="2020-08" db="EMBL/GenBank/DDBJ databases">
        <title>Genomic Encyclopedia of Type Strains, Phase IV (KMG-V): Genome sequencing to study the core and pangenomes of soil and plant-associated prokaryotes.</title>
        <authorList>
            <person name="Whitman W."/>
        </authorList>
    </citation>
    <scope>NUCLEOTIDE SEQUENCE [LARGE SCALE GENOMIC DNA]</scope>
    <source>
        <strain evidence="9 12">B3ACCR2</strain>
    </source>
</reference>
<accession>A0A495Y144</accession>
<keyword evidence="2 7" id="KW-0813">Transport</keyword>
<evidence type="ECO:0000256" key="3">
    <source>
        <dbReference type="ARBA" id="ARBA00022475"/>
    </source>
</evidence>
<dbReference type="InterPro" id="IPR000515">
    <property type="entry name" value="MetI-like"/>
</dbReference>
<dbReference type="PANTHER" id="PTHR43005">
    <property type="entry name" value="BLR7065 PROTEIN"/>
    <property type="match status" value="1"/>
</dbReference>
<dbReference type="CDD" id="cd06261">
    <property type="entry name" value="TM_PBP2"/>
    <property type="match status" value="1"/>
</dbReference>
<reference evidence="10 11" key="1">
    <citation type="submission" date="2018-10" db="EMBL/GenBank/DDBJ databases">
        <title>Sequencing the genomes of 1000 actinobacteria strains.</title>
        <authorList>
            <person name="Klenk H.-P."/>
        </authorList>
    </citation>
    <scope>NUCLEOTIDE SEQUENCE [LARGE SCALE GENOMIC DNA]</scope>
    <source>
        <strain evidence="10 11">DSM 44267</strain>
    </source>
</reference>